<dbReference type="EMBL" id="SJPM01000054">
    <property type="protein sequence ID" value="TWT78587.1"/>
    <property type="molecule type" value="Genomic_DNA"/>
</dbReference>
<evidence type="ECO:0000313" key="2">
    <source>
        <dbReference type="Proteomes" id="UP000316213"/>
    </source>
</evidence>
<keyword evidence="2" id="KW-1185">Reference proteome</keyword>
<gene>
    <name evidence="1" type="ORF">Pla100_63040</name>
</gene>
<sequence>MPRPPRADVASEIYHALNRANGRMKIFHKSVRRLTPGSGWRRLTPGSGWVFGFRESLGSRTDATKSSRSSGTIRFGISGEIV</sequence>
<reference evidence="1 2" key="1">
    <citation type="submission" date="2019-02" db="EMBL/GenBank/DDBJ databases">
        <title>Deep-cultivation of Planctomycetes and their phenomic and genomic characterization uncovers novel biology.</title>
        <authorList>
            <person name="Wiegand S."/>
            <person name="Jogler M."/>
            <person name="Boedeker C."/>
            <person name="Pinto D."/>
            <person name="Vollmers J."/>
            <person name="Rivas-Marin E."/>
            <person name="Kohn T."/>
            <person name="Peeters S.H."/>
            <person name="Heuer A."/>
            <person name="Rast P."/>
            <person name="Oberbeckmann S."/>
            <person name="Bunk B."/>
            <person name="Jeske O."/>
            <person name="Meyerdierks A."/>
            <person name="Storesund J.E."/>
            <person name="Kallscheuer N."/>
            <person name="Luecker S."/>
            <person name="Lage O.M."/>
            <person name="Pohl T."/>
            <person name="Merkel B.J."/>
            <person name="Hornburger P."/>
            <person name="Mueller R.-W."/>
            <person name="Bruemmer F."/>
            <person name="Labrenz M."/>
            <person name="Spormann A.M."/>
            <person name="Op Den Camp H."/>
            <person name="Overmann J."/>
            <person name="Amann R."/>
            <person name="Jetten M.S.M."/>
            <person name="Mascher T."/>
            <person name="Medema M.H."/>
            <person name="Devos D.P."/>
            <person name="Kaster A.-K."/>
            <person name="Ovreas L."/>
            <person name="Rohde M."/>
            <person name="Galperin M.Y."/>
            <person name="Jogler C."/>
        </authorList>
    </citation>
    <scope>NUCLEOTIDE SEQUENCE [LARGE SCALE GENOMIC DNA]</scope>
    <source>
        <strain evidence="1 2">Pla100</strain>
    </source>
</reference>
<accession>A0A5C5YVP9</accession>
<dbReference type="AlphaFoldDB" id="A0A5C5YVP9"/>
<proteinExistence type="predicted"/>
<name>A0A5C5YVP9_9BACT</name>
<protein>
    <submittedName>
        <fullName evidence="1">Uncharacterized protein</fullName>
    </submittedName>
</protein>
<organism evidence="1 2">
    <name type="scientific">Neorhodopirellula pilleata</name>
    <dbReference type="NCBI Taxonomy" id="2714738"/>
    <lineage>
        <taxon>Bacteria</taxon>
        <taxon>Pseudomonadati</taxon>
        <taxon>Planctomycetota</taxon>
        <taxon>Planctomycetia</taxon>
        <taxon>Pirellulales</taxon>
        <taxon>Pirellulaceae</taxon>
        <taxon>Neorhodopirellula</taxon>
    </lineage>
</organism>
<evidence type="ECO:0000313" key="1">
    <source>
        <dbReference type="EMBL" id="TWT78587.1"/>
    </source>
</evidence>
<comment type="caution">
    <text evidence="1">The sequence shown here is derived from an EMBL/GenBank/DDBJ whole genome shotgun (WGS) entry which is preliminary data.</text>
</comment>
<dbReference type="Proteomes" id="UP000316213">
    <property type="component" value="Unassembled WGS sequence"/>
</dbReference>